<sequence length="409" mass="46780">MNKIITFVFSFVFFVVSGCESTPKSSLQYYSTEQANYIIHSNISKIPLKKELKRFMVQPVNKTQECLIEELDDGQYELDSSIQIYWDGQCKDGFAIGIGRAFAIGDYTDMEQIYQVGQLGKAVNHKPVVAIDYIRNTSMRGVIDVENTISFSGHMQVIEDDTNHFGVINSMGYIENDNYAIQISSPFDTVNRYMSHRGDGVIYVTEDYSSDFKSIKLKLTFLDFETKINLGFAAIQYRETGNWAYHEMSPTNQYLQKVSIENSFFNSSIESEKTVLVAEHKAKQDYQEAIDLERIYTNRVCSKENLDVPKGMTKNKYTKICVYNDQFRSKFEAAKAEFDLSLARKREEHRSKQEMQLKLRNTKAVESQARAAQSQADSARRQADAAVSQSLNSNRQVYCQKAGPLIMCN</sequence>
<dbReference type="AlphaFoldDB" id="A0A9X1ZG76"/>
<proteinExistence type="predicted"/>
<protein>
    <recommendedName>
        <fullName evidence="4">Lipoprotein</fullName>
    </recommendedName>
</protein>
<dbReference type="EMBL" id="JAKIKP010000002">
    <property type="protein sequence ID" value="MCL1141779.1"/>
    <property type="molecule type" value="Genomic_DNA"/>
</dbReference>
<dbReference type="RefSeq" id="WP_248994464.1">
    <property type="nucleotide sequence ID" value="NZ_JAKIKP010000002.1"/>
</dbReference>
<dbReference type="Proteomes" id="UP001139333">
    <property type="component" value="Unassembled WGS sequence"/>
</dbReference>
<name>A0A9X1ZG76_9GAMM</name>
<keyword evidence="1" id="KW-0175">Coiled coil</keyword>
<gene>
    <name evidence="2" type="ORF">L2672_03550</name>
</gene>
<evidence type="ECO:0000256" key="1">
    <source>
        <dbReference type="SAM" id="Coils"/>
    </source>
</evidence>
<comment type="caution">
    <text evidence="2">The sequence shown here is derived from an EMBL/GenBank/DDBJ whole genome shotgun (WGS) entry which is preliminary data.</text>
</comment>
<feature type="coiled-coil region" evidence="1">
    <location>
        <begin position="362"/>
        <end position="389"/>
    </location>
</feature>
<reference evidence="2" key="1">
    <citation type="submission" date="2022-01" db="EMBL/GenBank/DDBJ databases">
        <title>Whole genome-based taxonomy of the Shewanellaceae.</title>
        <authorList>
            <person name="Martin-Rodriguez A.J."/>
        </authorList>
    </citation>
    <scope>NUCLEOTIDE SEQUENCE</scope>
    <source>
        <strain evidence="2">DSM 16422</strain>
    </source>
</reference>
<organism evidence="2 3">
    <name type="scientific">Shewanella gaetbuli</name>
    <dbReference type="NCBI Taxonomy" id="220752"/>
    <lineage>
        <taxon>Bacteria</taxon>
        <taxon>Pseudomonadati</taxon>
        <taxon>Pseudomonadota</taxon>
        <taxon>Gammaproteobacteria</taxon>
        <taxon>Alteromonadales</taxon>
        <taxon>Shewanellaceae</taxon>
        <taxon>Shewanella</taxon>
    </lineage>
</organism>
<keyword evidence="3" id="KW-1185">Reference proteome</keyword>
<dbReference type="PROSITE" id="PS51257">
    <property type="entry name" value="PROKAR_LIPOPROTEIN"/>
    <property type="match status" value="1"/>
</dbReference>
<evidence type="ECO:0008006" key="4">
    <source>
        <dbReference type="Google" id="ProtNLM"/>
    </source>
</evidence>
<evidence type="ECO:0000313" key="3">
    <source>
        <dbReference type="Proteomes" id="UP001139333"/>
    </source>
</evidence>
<evidence type="ECO:0000313" key="2">
    <source>
        <dbReference type="EMBL" id="MCL1141779.1"/>
    </source>
</evidence>
<accession>A0A9X1ZG76</accession>